<organism evidence="1 2">
    <name type="scientific">Hymenobacter ruricola</name>
    <dbReference type="NCBI Taxonomy" id="2791023"/>
    <lineage>
        <taxon>Bacteria</taxon>
        <taxon>Pseudomonadati</taxon>
        <taxon>Bacteroidota</taxon>
        <taxon>Cytophagia</taxon>
        <taxon>Cytophagales</taxon>
        <taxon>Hymenobacteraceae</taxon>
        <taxon>Hymenobacter</taxon>
    </lineage>
</organism>
<comment type="caution">
    <text evidence="1">The sequence shown here is derived from an EMBL/GenBank/DDBJ whole genome shotgun (WGS) entry which is preliminary data.</text>
</comment>
<proteinExistence type="predicted"/>
<protein>
    <submittedName>
        <fullName evidence="1">Uncharacterized protein</fullName>
    </submittedName>
</protein>
<evidence type="ECO:0000313" key="2">
    <source>
        <dbReference type="Proteomes" id="UP000618931"/>
    </source>
</evidence>
<evidence type="ECO:0000313" key="1">
    <source>
        <dbReference type="EMBL" id="MBF9224237.1"/>
    </source>
</evidence>
<name>A0ABS0ICC4_9BACT</name>
<sequence length="51" mass="5945">MITGTVYVGVKTTDYDYGWWRRTVREYVREALDSADSPTVNTNLFRSIARL</sequence>
<accession>A0ABS0ICC4</accession>
<dbReference type="RefSeq" id="WP_196295653.1">
    <property type="nucleotide sequence ID" value="NZ_JADQDM010000025.1"/>
</dbReference>
<reference evidence="1 2" key="1">
    <citation type="submission" date="2020-11" db="EMBL/GenBank/DDBJ databases">
        <authorList>
            <person name="Kim M.K."/>
        </authorList>
    </citation>
    <scope>NUCLEOTIDE SEQUENCE [LARGE SCALE GENOMIC DNA]</scope>
    <source>
        <strain evidence="1 2">BT662</strain>
    </source>
</reference>
<keyword evidence="2" id="KW-1185">Reference proteome</keyword>
<dbReference type="Proteomes" id="UP000618931">
    <property type="component" value="Unassembled WGS sequence"/>
</dbReference>
<gene>
    <name evidence="1" type="ORF">I2H31_24250</name>
</gene>
<dbReference type="EMBL" id="JADQDM010000025">
    <property type="protein sequence ID" value="MBF9224237.1"/>
    <property type="molecule type" value="Genomic_DNA"/>
</dbReference>